<dbReference type="SUPFAM" id="SSF140860">
    <property type="entry name" value="Pseudo ankyrin repeat-like"/>
    <property type="match status" value="1"/>
</dbReference>
<evidence type="ECO:0000313" key="1">
    <source>
        <dbReference type="EMBL" id="EFA77951.1"/>
    </source>
</evidence>
<dbReference type="EMBL" id="ADBJ01000038">
    <property type="protein sequence ID" value="EFA77951.1"/>
    <property type="molecule type" value="Genomic_DNA"/>
</dbReference>
<dbReference type="GeneID" id="31364075"/>
<accession>D3BJ71</accession>
<organism evidence="1 2">
    <name type="scientific">Heterostelium pallidum (strain ATCC 26659 / Pp 5 / PN500)</name>
    <name type="common">Cellular slime mold</name>
    <name type="synonym">Polysphondylium pallidum</name>
    <dbReference type="NCBI Taxonomy" id="670386"/>
    <lineage>
        <taxon>Eukaryota</taxon>
        <taxon>Amoebozoa</taxon>
        <taxon>Evosea</taxon>
        <taxon>Eumycetozoa</taxon>
        <taxon>Dictyostelia</taxon>
        <taxon>Acytosteliales</taxon>
        <taxon>Acytosteliaceae</taxon>
        <taxon>Heterostelium</taxon>
    </lineage>
</organism>
<dbReference type="RefSeq" id="XP_020430079.1">
    <property type="nucleotide sequence ID" value="XM_020579404.1"/>
</dbReference>
<protein>
    <submittedName>
        <fullName evidence="1">Uncharacterized protein</fullName>
    </submittedName>
</protein>
<evidence type="ECO:0000313" key="2">
    <source>
        <dbReference type="Proteomes" id="UP000001396"/>
    </source>
</evidence>
<dbReference type="Proteomes" id="UP000001396">
    <property type="component" value="Unassembled WGS sequence"/>
</dbReference>
<proteinExistence type="predicted"/>
<dbReference type="InParanoid" id="D3BJ71"/>
<gene>
    <name evidence="1" type="ORF">PPL_08596</name>
</gene>
<sequence length="313" mass="36574">MCPSSAAALVREYAKELTDLEKITYFSKIILIFDQIKEIHKQLGVKAHRYNIYTLWVVENGHIGLFMDRVRKDQIQCYHLFEDPEILMYFCEYVRTLSDFKEVYNKFGKCFTRDSIDCAFIRCEPSIIDYIVDNSHLLPISEKALTYAVSNGHFSAVQRIPVHFSNGYSRLTWARAMLLAAQQNNTELFQYLWNRADRHRFWSAKSVDAFAKHNNQPMIEMMFDEMDRQDELLRQAFLLSSTRKFRPPSRQTCAFAISTSLSLTRYLYEKKQSSGIFDINDYPDDLVIGGNQDRLCTLNTNKLNKNQKAHSSS</sequence>
<keyword evidence="2" id="KW-1185">Reference proteome</keyword>
<reference evidence="1 2" key="1">
    <citation type="journal article" date="2011" name="Genome Res.">
        <title>Phylogeny-wide analysis of social amoeba genomes highlights ancient origins for complex intercellular communication.</title>
        <authorList>
            <person name="Heidel A.J."/>
            <person name="Lawal H.M."/>
            <person name="Felder M."/>
            <person name="Schilde C."/>
            <person name="Helps N.R."/>
            <person name="Tunggal B."/>
            <person name="Rivero F."/>
            <person name="John U."/>
            <person name="Schleicher M."/>
            <person name="Eichinger L."/>
            <person name="Platzer M."/>
            <person name="Noegel A.A."/>
            <person name="Schaap P."/>
            <person name="Gloeckner G."/>
        </authorList>
    </citation>
    <scope>NUCLEOTIDE SEQUENCE [LARGE SCALE GENOMIC DNA]</scope>
    <source>
        <strain evidence="2">ATCC 26659 / Pp 5 / PN500</strain>
    </source>
</reference>
<comment type="caution">
    <text evidence="1">The sequence shown here is derived from an EMBL/GenBank/DDBJ whole genome shotgun (WGS) entry which is preliminary data.</text>
</comment>
<dbReference type="AlphaFoldDB" id="D3BJ71"/>
<name>D3BJ71_HETP5</name>